<reference evidence="3 4" key="1">
    <citation type="submission" date="2024-05" db="EMBL/GenBank/DDBJ databases">
        <authorList>
            <person name="Wallberg A."/>
        </authorList>
    </citation>
    <scope>NUCLEOTIDE SEQUENCE [LARGE SCALE GENOMIC DNA]</scope>
</reference>
<feature type="signal peptide" evidence="2">
    <location>
        <begin position="1"/>
        <end position="21"/>
    </location>
</feature>
<evidence type="ECO:0008006" key="5">
    <source>
        <dbReference type="Google" id="ProtNLM"/>
    </source>
</evidence>
<feature type="compositionally biased region" description="Low complexity" evidence="1">
    <location>
        <begin position="107"/>
        <end position="116"/>
    </location>
</feature>
<feature type="region of interest" description="Disordered" evidence="1">
    <location>
        <begin position="98"/>
        <end position="137"/>
    </location>
</feature>
<organism evidence="3 4">
    <name type="scientific">Meganyctiphanes norvegica</name>
    <name type="common">Northern krill</name>
    <name type="synonym">Thysanopoda norvegica</name>
    <dbReference type="NCBI Taxonomy" id="48144"/>
    <lineage>
        <taxon>Eukaryota</taxon>
        <taxon>Metazoa</taxon>
        <taxon>Ecdysozoa</taxon>
        <taxon>Arthropoda</taxon>
        <taxon>Crustacea</taxon>
        <taxon>Multicrustacea</taxon>
        <taxon>Malacostraca</taxon>
        <taxon>Eumalacostraca</taxon>
        <taxon>Eucarida</taxon>
        <taxon>Euphausiacea</taxon>
        <taxon>Euphausiidae</taxon>
        <taxon>Meganyctiphanes</taxon>
    </lineage>
</organism>
<accession>A0AAV2SFW0</accession>
<dbReference type="Proteomes" id="UP001497623">
    <property type="component" value="Unassembled WGS sequence"/>
</dbReference>
<comment type="caution">
    <text evidence="3">The sequence shown here is derived from an EMBL/GenBank/DDBJ whole genome shotgun (WGS) entry which is preliminary data.</text>
</comment>
<proteinExistence type="predicted"/>
<evidence type="ECO:0000256" key="1">
    <source>
        <dbReference type="SAM" id="MobiDB-lite"/>
    </source>
</evidence>
<evidence type="ECO:0000256" key="2">
    <source>
        <dbReference type="SAM" id="SignalP"/>
    </source>
</evidence>
<keyword evidence="2" id="KW-0732">Signal</keyword>
<protein>
    <recommendedName>
        <fullName evidence="5">WAP domain-containing protein</fullName>
    </recommendedName>
</protein>
<gene>
    <name evidence="3" type="ORF">MNOR_LOCUS36117</name>
</gene>
<keyword evidence="4" id="KW-1185">Reference proteome</keyword>
<dbReference type="AlphaFoldDB" id="A0AAV2SFW0"/>
<feature type="compositionally biased region" description="Gly residues" evidence="1">
    <location>
        <begin position="117"/>
        <end position="129"/>
    </location>
</feature>
<evidence type="ECO:0000313" key="3">
    <source>
        <dbReference type="EMBL" id="CAL4186984.1"/>
    </source>
</evidence>
<sequence>MSSFPGMLLLILAGVLGTATSRVVTAPPQRCSSTDSQLRQMIMVTVGPDFDTCLKASSSCDKKDGCCVPSILKSNCDNYDESLCSGETCGCCLMNKVGDSSEEKSSESNSSESGSQSGSGSGSNSGSGSGWQWKWQQ</sequence>
<dbReference type="EMBL" id="CAXKWB010063748">
    <property type="protein sequence ID" value="CAL4186984.1"/>
    <property type="molecule type" value="Genomic_DNA"/>
</dbReference>
<name>A0AAV2SFW0_MEGNR</name>
<feature type="chain" id="PRO_5043495018" description="WAP domain-containing protein" evidence="2">
    <location>
        <begin position="22"/>
        <end position="137"/>
    </location>
</feature>
<evidence type="ECO:0000313" key="4">
    <source>
        <dbReference type="Proteomes" id="UP001497623"/>
    </source>
</evidence>